<dbReference type="InterPro" id="IPR000873">
    <property type="entry name" value="AMP-dep_synth/lig_dom"/>
</dbReference>
<dbReference type="GO" id="GO:0017000">
    <property type="term" value="P:antibiotic biosynthetic process"/>
    <property type="evidence" value="ECO:0007669"/>
    <property type="project" value="UniProtKB-KW"/>
</dbReference>
<dbReference type="GO" id="GO:0003824">
    <property type="term" value="F:catalytic activity"/>
    <property type="evidence" value="ECO:0007669"/>
    <property type="project" value="InterPro"/>
</dbReference>
<dbReference type="Gene3D" id="3.30.559.30">
    <property type="entry name" value="Nonribosomal peptide synthetase, condensation domain"/>
    <property type="match status" value="1"/>
</dbReference>
<dbReference type="PROSITE" id="PS00455">
    <property type="entry name" value="AMP_BINDING"/>
    <property type="match status" value="1"/>
</dbReference>
<dbReference type="GO" id="GO:0008610">
    <property type="term" value="P:lipid biosynthetic process"/>
    <property type="evidence" value="ECO:0007669"/>
    <property type="project" value="UniProtKB-ARBA"/>
</dbReference>
<keyword evidence="4" id="KW-0677">Repeat</keyword>
<dbReference type="GO" id="GO:0044550">
    <property type="term" value="P:secondary metabolite biosynthetic process"/>
    <property type="evidence" value="ECO:0007669"/>
    <property type="project" value="TreeGrafter"/>
</dbReference>
<feature type="region of interest" description="Disordered" evidence="6">
    <location>
        <begin position="592"/>
        <end position="620"/>
    </location>
</feature>
<dbReference type="GO" id="GO:0031177">
    <property type="term" value="F:phosphopantetheine binding"/>
    <property type="evidence" value="ECO:0007669"/>
    <property type="project" value="InterPro"/>
</dbReference>
<keyword evidence="9" id="KW-1185">Reference proteome</keyword>
<evidence type="ECO:0000256" key="2">
    <source>
        <dbReference type="ARBA" id="ARBA00022450"/>
    </source>
</evidence>
<feature type="region of interest" description="Disordered" evidence="6">
    <location>
        <begin position="413"/>
        <end position="436"/>
    </location>
</feature>
<evidence type="ECO:0000256" key="1">
    <source>
        <dbReference type="ARBA" id="ARBA00001957"/>
    </source>
</evidence>
<keyword evidence="5" id="KW-0045">Antibiotic biosynthesis</keyword>
<evidence type="ECO:0000256" key="4">
    <source>
        <dbReference type="ARBA" id="ARBA00022737"/>
    </source>
</evidence>
<dbReference type="NCBIfam" id="TIGR01720">
    <property type="entry name" value="NRPS-para261"/>
    <property type="match status" value="1"/>
</dbReference>
<evidence type="ECO:0000313" key="9">
    <source>
        <dbReference type="Proteomes" id="UP000295157"/>
    </source>
</evidence>
<dbReference type="InterPro" id="IPR020806">
    <property type="entry name" value="PKS_PP-bd"/>
</dbReference>
<dbReference type="Gene3D" id="1.10.1200.10">
    <property type="entry name" value="ACP-like"/>
    <property type="match status" value="1"/>
</dbReference>
<keyword evidence="3" id="KW-0597">Phosphoprotein</keyword>
<dbReference type="InterPro" id="IPR036736">
    <property type="entry name" value="ACP-like_sf"/>
</dbReference>
<dbReference type="Gene3D" id="3.30.300.30">
    <property type="match status" value="1"/>
</dbReference>
<dbReference type="InterPro" id="IPR006162">
    <property type="entry name" value="Ppantetheine_attach_site"/>
</dbReference>
<feature type="non-terminal residue" evidence="8">
    <location>
        <position position="1"/>
    </location>
</feature>
<dbReference type="GO" id="GO:0043041">
    <property type="term" value="P:amino acid activation for nonribosomal peptide biosynthetic process"/>
    <property type="evidence" value="ECO:0007669"/>
    <property type="project" value="TreeGrafter"/>
</dbReference>
<feature type="domain" description="Carrier" evidence="7">
    <location>
        <begin position="434"/>
        <end position="508"/>
    </location>
</feature>
<evidence type="ECO:0000313" key="8">
    <source>
        <dbReference type="EMBL" id="TDB96370.1"/>
    </source>
</evidence>
<evidence type="ECO:0000256" key="3">
    <source>
        <dbReference type="ARBA" id="ARBA00022553"/>
    </source>
</evidence>
<dbReference type="InterPro" id="IPR010071">
    <property type="entry name" value="AA_adenyl_dom"/>
</dbReference>
<dbReference type="SMART" id="SM00823">
    <property type="entry name" value="PKS_PP"/>
    <property type="match status" value="1"/>
</dbReference>
<dbReference type="Pfam" id="PF00501">
    <property type="entry name" value="AMP-binding"/>
    <property type="match status" value="1"/>
</dbReference>
<dbReference type="NCBIfam" id="TIGR01733">
    <property type="entry name" value="AA-adenyl-dom"/>
    <property type="match status" value="1"/>
</dbReference>
<dbReference type="InterPro" id="IPR020845">
    <property type="entry name" value="AMP-binding_CS"/>
</dbReference>
<dbReference type="InterPro" id="IPR009081">
    <property type="entry name" value="PP-bd_ACP"/>
</dbReference>
<dbReference type="Proteomes" id="UP000295157">
    <property type="component" value="Unassembled WGS sequence"/>
</dbReference>
<dbReference type="GO" id="GO:0005737">
    <property type="term" value="C:cytoplasm"/>
    <property type="evidence" value="ECO:0007669"/>
    <property type="project" value="TreeGrafter"/>
</dbReference>
<sequence>GRVVALALGRSADLVVAILAVQRAGAAYLPLDLDHPFERLAYLVADADARLLVAEPGVLPDLTIERLPPAASAPGGALPAIRPHDAAWVMYTSGSTGRPKGVVVGHAGVASLTHTLVTAFGLDAGSRVLQLGAPSFDISVAELCMAFGSGGTLVVPPPGPLAGADLAEVLRLRRVTFGLIPPAVLATVPPGDYPGLRGLASGADVCPAELVSAWPGVRFWNAYGPTETTVAASVSDPLTPGGGLPPIGRPLAGHRLYVLDARLRPLPVGVPGELYVAGPGVARGYLGRPGLSAERFVADPYGPPGERMYRTGDLAHVRADGQLQFLGRADDQVKVRGHRIEPAEIEAVLAGHGSVARAAVAPRGGRLVGYLVPREAGSCDTADVLAHAGASLPASMVPGDLVVLDELPVTPQGKLDRAALPDPPAPGSSRASREPATDREATLCALFAELLGVPEAGAKDDFFRLGGDSITAIQLVSRARAEGLGLTPREVFVARTPAALADVARVSARTVTDSPAGRFPITPIMHWWREHGGPLGTFTQSLAVPVPAGVDEERIRAALRTLTVRHAALRTRLLRHADGGWELEVLPPEEAPEVPFSRAAPSRSGPGADSRPDVAPPLDPGSGRMLAAAWPAPDRLVVTAHHFAVDGVSWRLLGPELEALLRSPGSGGPAQGTSFARWARLLATEARRPERVAELPFWEKTAADGATLLAPGWKGRGGPRTTLTTRLPAGLTEQVLTHLPAAFGCGPDEVLLTALAIAVARWRGGTDVLVDVERHGRDAFTGAFTGDPDGHPDGDPNGDIDVSATVGWFTVQHPVRLDASGEPAAALKRVKERLRAVPSGGLGHGLLRHLNRDTAPRLAALPAADLRFNYLGRFDGELSGMPDAPMAYAVELDAVARQGGDGARLVASWSYAAEAVSEERAGELAGQWSRALAELAGKAGEGGATSSDFPLVELTQSQIEALEADLDGDW</sequence>
<reference evidence="8 9" key="1">
    <citation type="submission" date="2019-02" db="EMBL/GenBank/DDBJ databases">
        <title>Draft genome sequences of novel Actinobacteria.</title>
        <authorList>
            <person name="Sahin N."/>
            <person name="Ay H."/>
            <person name="Saygin H."/>
        </authorList>
    </citation>
    <scope>NUCLEOTIDE SEQUENCE [LARGE SCALE GENOMIC DNA]</scope>
    <source>
        <strain evidence="8 9">KC201</strain>
    </source>
</reference>
<dbReference type="Pfam" id="PF00550">
    <property type="entry name" value="PP-binding"/>
    <property type="match status" value="1"/>
</dbReference>
<dbReference type="PROSITE" id="PS50075">
    <property type="entry name" value="CARRIER"/>
    <property type="match status" value="1"/>
</dbReference>
<evidence type="ECO:0000256" key="5">
    <source>
        <dbReference type="ARBA" id="ARBA00023194"/>
    </source>
</evidence>
<dbReference type="InterPro" id="IPR025110">
    <property type="entry name" value="AMP-bd_C"/>
</dbReference>
<evidence type="ECO:0000256" key="6">
    <source>
        <dbReference type="SAM" id="MobiDB-lite"/>
    </source>
</evidence>
<dbReference type="InterPro" id="IPR010060">
    <property type="entry name" value="NRPS_synth"/>
</dbReference>
<gene>
    <name evidence="8" type="ORF">E1267_41055</name>
</gene>
<dbReference type="SUPFAM" id="SSF52777">
    <property type="entry name" value="CoA-dependent acyltransferases"/>
    <property type="match status" value="2"/>
</dbReference>
<dbReference type="SUPFAM" id="SSF56801">
    <property type="entry name" value="Acetyl-CoA synthetase-like"/>
    <property type="match status" value="1"/>
</dbReference>
<dbReference type="SUPFAM" id="SSF47336">
    <property type="entry name" value="ACP-like"/>
    <property type="match status" value="1"/>
</dbReference>
<dbReference type="InterPro" id="IPR045851">
    <property type="entry name" value="AMP-bd_C_sf"/>
</dbReference>
<keyword evidence="2" id="KW-0596">Phosphopantetheine</keyword>
<evidence type="ECO:0000259" key="7">
    <source>
        <dbReference type="PROSITE" id="PS50075"/>
    </source>
</evidence>
<name>A0A4R4MKG2_9ACTN</name>
<dbReference type="InterPro" id="IPR023213">
    <property type="entry name" value="CAT-like_dom_sf"/>
</dbReference>
<dbReference type="PANTHER" id="PTHR45527:SF1">
    <property type="entry name" value="FATTY ACID SYNTHASE"/>
    <property type="match status" value="1"/>
</dbReference>
<protein>
    <submittedName>
        <fullName evidence="8">Amino acid adenylation domain-containing protein</fullName>
    </submittedName>
</protein>
<dbReference type="RefSeq" id="WP_132341301.1">
    <property type="nucleotide sequence ID" value="NZ_SMJZ01000293.1"/>
</dbReference>
<dbReference type="InterPro" id="IPR001242">
    <property type="entry name" value="Condensation_dom"/>
</dbReference>
<dbReference type="Gene3D" id="3.30.559.10">
    <property type="entry name" value="Chloramphenicol acetyltransferase-like domain"/>
    <property type="match status" value="1"/>
</dbReference>
<dbReference type="Gene3D" id="3.40.50.12780">
    <property type="entry name" value="N-terminal domain of ligase-like"/>
    <property type="match status" value="1"/>
</dbReference>
<dbReference type="AlphaFoldDB" id="A0A4R4MKG2"/>
<dbReference type="FunFam" id="2.30.38.10:FF:000001">
    <property type="entry name" value="Non-ribosomal peptide synthetase PvdI"/>
    <property type="match status" value="1"/>
</dbReference>
<dbReference type="Pfam" id="PF13193">
    <property type="entry name" value="AMP-binding_C"/>
    <property type="match status" value="1"/>
</dbReference>
<dbReference type="Pfam" id="PF00668">
    <property type="entry name" value="Condensation"/>
    <property type="match status" value="1"/>
</dbReference>
<dbReference type="FunFam" id="1.10.1200.10:FF:000005">
    <property type="entry name" value="Nonribosomal peptide synthetase 1"/>
    <property type="match status" value="1"/>
</dbReference>
<dbReference type="InterPro" id="IPR042099">
    <property type="entry name" value="ANL_N_sf"/>
</dbReference>
<dbReference type="EMBL" id="SMJZ01000293">
    <property type="protein sequence ID" value="TDB96370.1"/>
    <property type="molecule type" value="Genomic_DNA"/>
</dbReference>
<dbReference type="OrthoDB" id="2472181at2"/>
<comment type="cofactor">
    <cofactor evidence="1">
        <name>pantetheine 4'-phosphate</name>
        <dbReference type="ChEBI" id="CHEBI:47942"/>
    </cofactor>
</comment>
<comment type="caution">
    <text evidence="8">The sequence shown here is derived from an EMBL/GenBank/DDBJ whole genome shotgun (WGS) entry which is preliminary data.</text>
</comment>
<accession>A0A4R4MKG2</accession>
<proteinExistence type="predicted"/>
<organism evidence="8 9">
    <name type="scientific">Nonomuraea longispora</name>
    <dbReference type="NCBI Taxonomy" id="1848320"/>
    <lineage>
        <taxon>Bacteria</taxon>
        <taxon>Bacillati</taxon>
        <taxon>Actinomycetota</taxon>
        <taxon>Actinomycetes</taxon>
        <taxon>Streptosporangiales</taxon>
        <taxon>Streptosporangiaceae</taxon>
        <taxon>Nonomuraea</taxon>
    </lineage>
</organism>
<dbReference type="PROSITE" id="PS00012">
    <property type="entry name" value="PHOSPHOPANTETHEINE"/>
    <property type="match status" value="1"/>
</dbReference>
<dbReference type="PANTHER" id="PTHR45527">
    <property type="entry name" value="NONRIBOSOMAL PEPTIDE SYNTHETASE"/>
    <property type="match status" value="1"/>
</dbReference>